<name>A0A0K8T185_LYGHE</name>
<reference evidence="2" key="1">
    <citation type="submission" date="2014-09" db="EMBL/GenBank/DDBJ databases">
        <authorList>
            <person name="Magalhaes I.L.F."/>
            <person name="Oliveira U."/>
            <person name="Santos F.R."/>
            <person name="Vidigal T.H.D.A."/>
            <person name="Brescovit A.D."/>
            <person name="Santos A.J."/>
        </authorList>
    </citation>
    <scope>NUCLEOTIDE SEQUENCE</scope>
</reference>
<proteinExistence type="predicted"/>
<dbReference type="AlphaFoldDB" id="A0A0K8T185"/>
<feature type="non-terminal residue" evidence="2">
    <location>
        <position position="1"/>
    </location>
</feature>
<evidence type="ECO:0000313" key="2">
    <source>
        <dbReference type="EMBL" id="JAG59288.1"/>
    </source>
</evidence>
<evidence type="ECO:0000256" key="1">
    <source>
        <dbReference type="SAM" id="MobiDB-lite"/>
    </source>
</evidence>
<protein>
    <submittedName>
        <fullName evidence="2">Uncharacterized protein</fullName>
    </submittedName>
</protein>
<feature type="compositionally biased region" description="Low complexity" evidence="1">
    <location>
        <begin position="119"/>
        <end position="136"/>
    </location>
</feature>
<accession>A0A0K8T185</accession>
<organism evidence="2">
    <name type="scientific">Lygus hesperus</name>
    <name type="common">Western plant bug</name>
    <dbReference type="NCBI Taxonomy" id="30085"/>
    <lineage>
        <taxon>Eukaryota</taxon>
        <taxon>Metazoa</taxon>
        <taxon>Ecdysozoa</taxon>
        <taxon>Arthropoda</taxon>
        <taxon>Hexapoda</taxon>
        <taxon>Insecta</taxon>
        <taxon>Pterygota</taxon>
        <taxon>Neoptera</taxon>
        <taxon>Paraneoptera</taxon>
        <taxon>Hemiptera</taxon>
        <taxon>Heteroptera</taxon>
        <taxon>Panheteroptera</taxon>
        <taxon>Cimicomorpha</taxon>
        <taxon>Miridae</taxon>
        <taxon>Mirini</taxon>
        <taxon>Lygus</taxon>
    </lineage>
</organism>
<sequence length="173" mass="19318">VRYGLHAASVYLPGLPAYEWNFTVADVRTVILIFHRTSACSWEESSQRSDLFKKNQIPARTSCRNLHQLSTQSRYSTPPLQKRYRSSLATLPGSFPPRNKVQMPLDAITPRDTTSAPSAQPRTTAATAEQATPAAASRNKIEENTREQSPPSTIGSVAHHRLISCSCCHYHRR</sequence>
<feature type="region of interest" description="Disordered" evidence="1">
    <location>
        <begin position="89"/>
        <end position="155"/>
    </location>
</feature>
<dbReference type="EMBL" id="GBRD01006533">
    <property type="protein sequence ID" value="JAG59288.1"/>
    <property type="molecule type" value="Transcribed_RNA"/>
</dbReference>